<dbReference type="Pfam" id="PF13847">
    <property type="entry name" value="Methyltransf_31"/>
    <property type="match status" value="1"/>
</dbReference>
<dbReference type="PROSITE" id="PS00092">
    <property type="entry name" value="N6_MTASE"/>
    <property type="match status" value="1"/>
</dbReference>
<sequence length="321" mass="35412">MRLKHLEASLSCLQREFPDPKVELEQYPTSPELAAHVLDYAVNRGDLGSEGQSCLDLGCGTGMLLVAAAFVVEEGEFVFGVDCDDDALAIAKENVEHVDLEDCVRFVKARVRMKPNSVGSEDKRGHPSRTNKRGGRGRGRGGRFGGRGGGRVGSQPASLTKARLIHDGEDGIPLEDNCVETVVTNPPFGTKSDNAGIDVQFLRTATRLARRAVYSFHKKSTRDFLLKMIREDWGFPESDVVAEMRFDIPKSYKFHKSKSKDVEVDLIRIFVGDKTSHDGNADEHKNDPNDENEDSVQKKIDDTGEKDDTTTAKSTQDESIA</sequence>
<dbReference type="Gene3D" id="3.40.50.150">
    <property type="entry name" value="Vaccinia Virus protein VP39"/>
    <property type="match status" value="1"/>
</dbReference>
<dbReference type="OrthoDB" id="7848332at2759"/>
<evidence type="ECO:0000259" key="2">
    <source>
        <dbReference type="Pfam" id="PF13847"/>
    </source>
</evidence>
<dbReference type="PANTHER" id="PTHR23290">
    <property type="entry name" value="RRNA N6-ADENOSINE-METHYLTRANSFERASE METTL5"/>
    <property type="match status" value="1"/>
</dbReference>
<dbReference type="InterPro" id="IPR051720">
    <property type="entry name" value="rRNA_MeTrfase/Polyamine_Synth"/>
</dbReference>
<dbReference type="GO" id="GO:0008168">
    <property type="term" value="F:methyltransferase activity"/>
    <property type="evidence" value="ECO:0007669"/>
    <property type="project" value="InterPro"/>
</dbReference>
<feature type="compositionally biased region" description="Basic and acidic residues" evidence="1">
    <location>
        <begin position="295"/>
        <end position="310"/>
    </location>
</feature>
<dbReference type="InterPro" id="IPR029063">
    <property type="entry name" value="SAM-dependent_MTases_sf"/>
</dbReference>
<feature type="compositionally biased region" description="Polar residues" evidence="1">
    <location>
        <begin position="311"/>
        <end position="321"/>
    </location>
</feature>
<evidence type="ECO:0000313" key="4">
    <source>
        <dbReference type="Proteomes" id="UP000291116"/>
    </source>
</evidence>
<dbReference type="AlphaFoldDB" id="A0A448Z617"/>
<dbReference type="InterPro" id="IPR002052">
    <property type="entry name" value="DNA_methylase_N6_adenine_CS"/>
</dbReference>
<dbReference type="InterPro" id="IPR025714">
    <property type="entry name" value="Methyltranfer_dom"/>
</dbReference>
<name>A0A448Z617_9STRA</name>
<feature type="compositionally biased region" description="Gly residues" evidence="1">
    <location>
        <begin position="142"/>
        <end position="152"/>
    </location>
</feature>
<proteinExistence type="predicted"/>
<dbReference type="CDD" id="cd02440">
    <property type="entry name" value="AdoMet_MTases"/>
    <property type="match status" value="1"/>
</dbReference>
<feature type="compositionally biased region" description="Basic residues" evidence="1">
    <location>
        <begin position="126"/>
        <end position="141"/>
    </location>
</feature>
<accession>A0A448Z617</accession>
<feature type="compositionally biased region" description="Basic and acidic residues" evidence="1">
    <location>
        <begin position="274"/>
        <end position="288"/>
    </location>
</feature>
<dbReference type="SUPFAM" id="SSF53335">
    <property type="entry name" value="S-adenosyl-L-methionine-dependent methyltransferases"/>
    <property type="match status" value="1"/>
</dbReference>
<dbReference type="EMBL" id="CAACVS010000126">
    <property type="protein sequence ID" value="VEU37471.1"/>
    <property type="molecule type" value="Genomic_DNA"/>
</dbReference>
<dbReference type="GO" id="GO:0003676">
    <property type="term" value="F:nucleic acid binding"/>
    <property type="evidence" value="ECO:0007669"/>
    <property type="project" value="InterPro"/>
</dbReference>
<feature type="domain" description="Methyltransferase" evidence="2">
    <location>
        <begin position="50"/>
        <end position="113"/>
    </location>
</feature>
<evidence type="ECO:0000256" key="1">
    <source>
        <dbReference type="SAM" id="MobiDB-lite"/>
    </source>
</evidence>
<keyword evidence="4" id="KW-1185">Reference proteome</keyword>
<protein>
    <recommendedName>
        <fullName evidence="2">Methyltransferase domain-containing protein</fullName>
    </recommendedName>
</protein>
<feature type="region of interest" description="Disordered" evidence="1">
    <location>
        <begin position="274"/>
        <end position="321"/>
    </location>
</feature>
<evidence type="ECO:0000313" key="3">
    <source>
        <dbReference type="EMBL" id="VEU37471.1"/>
    </source>
</evidence>
<organism evidence="3 4">
    <name type="scientific">Pseudo-nitzschia multistriata</name>
    <dbReference type="NCBI Taxonomy" id="183589"/>
    <lineage>
        <taxon>Eukaryota</taxon>
        <taxon>Sar</taxon>
        <taxon>Stramenopiles</taxon>
        <taxon>Ochrophyta</taxon>
        <taxon>Bacillariophyta</taxon>
        <taxon>Bacillariophyceae</taxon>
        <taxon>Bacillariophycidae</taxon>
        <taxon>Bacillariales</taxon>
        <taxon>Bacillariaceae</taxon>
        <taxon>Pseudo-nitzschia</taxon>
    </lineage>
</organism>
<feature type="region of interest" description="Disordered" evidence="1">
    <location>
        <begin position="115"/>
        <end position="158"/>
    </location>
</feature>
<dbReference type="Proteomes" id="UP000291116">
    <property type="component" value="Unassembled WGS sequence"/>
</dbReference>
<reference evidence="3 4" key="1">
    <citation type="submission" date="2019-01" db="EMBL/GenBank/DDBJ databases">
        <authorList>
            <person name="Ferrante I. M."/>
        </authorList>
    </citation>
    <scope>NUCLEOTIDE SEQUENCE [LARGE SCALE GENOMIC DNA]</scope>
    <source>
        <strain evidence="3 4">B856</strain>
    </source>
</reference>
<dbReference type="PANTHER" id="PTHR23290:SF0">
    <property type="entry name" value="RRNA N6-ADENOSINE-METHYLTRANSFERASE METTL5"/>
    <property type="match status" value="1"/>
</dbReference>
<dbReference type="GO" id="GO:0032259">
    <property type="term" value="P:methylation"/>
    <property type="evidence" value="ECO:0007669"/>
    <property type="project" value="InterPro"/>
</dbReference>
<gene>
    <name evidence="3" type="ORF">PSNMU_V1.4_AUG-EV-PASAV3_0042900</name>
</gene>